<dbReference type="InParanoid" id="A0A6J0PLN7"/>
<name>A0A6J0PLN7_ELAGV</name>
<sequence>MDSGAARDCVVKEVSSSAVSAPMASTKDKSKSEAACIYCNVIIKCTSKSGTSGMHSHIERYCKKNLETKDKRQRTLAFINEPLNLEEGSNSGSPSLLAWQFDQKTGRRYLARMIILDEMLFKTVEHRGFRDFLNVLQPKFKISSWFTIVNDILELYISERDKLKSYLKRSAQRVCLTIDIWTSRQNLSYMCLIGHFIDVIGKPVERLLLEWGINKVLTLAVDNASSNDLRIMYLKEMINSWKGSLAVLNVDTRWNSTFLMLQSAVPFQQAFERLKEKDSRYRAEMTDDKHWGLPTDEDWDNTHNLLPFLKYFYDATLRASGSHYVTTNDYFHMVYGIGIKINSHISSEDSSFKEMAIRMKKEHDKYWANVTKINPLLFVALVLDPRYKLEYVNFAIDEIYEEPKNKELRARVREVLDSLFAYYSDVDGKNDDSSKGSAFLQSY</sequence>
<dbReference type="Pfam" id="PF14372">
    <property type="entry name" value="hAT-like_RNase-H"/>
    <property type="match status" value="1"/>
</dbReference>
<dbReference type="GO" id="GO:0003677">
    <property type="term" value="F:DNA binding"/>
    <property type="evidence" value="ECO:0007669"/>
    <property type="project" value="UniProtKB-KW"/>
</dbReference>
<organism evidence="3 4">
    <name type="scientific">Elaeis guineensis var. tenera</name>
    <name type="common">Oil palm</name>
    <dbReference type="NCBI Taxonomy" id="51953"/>
    <lineage>
        <taxon>Eukaryota</taxon>
        <taxon>Viridiplantae</taxon>
        <taxon>Streptophyta</taxon>
        <taxon>Embryophyta</taxon>
        <taxon>Tracheophyta</taxon>
        <taxon>Spermatophyta</taxon>
        <taxon>Magnoliopsida</taxon>
        <taxon>Liliopsida</taxon>
        <taxon>Arecaceae</taxon>
        <taxon>Arecoideae</taxon>
        <taxon>Cocoseae</taxon>
        <taxon>Elaeidinae</taxon>
        <taxon>Elaeis</taxon>
    </lineage>
</organism>
<proteinExistence type="predicted"/>
<dbReference type="GO" id="GO:0008270">
    <property type="term" value="F:zinc ion binding"/>
    <property type="evidence" value="ECO:0007669"/>
    <property type="project" value="UniProtKB-KW"/>
</dbReference>
<dbReference type="InterPro" id="IPR012337">
    <property type="entry name" value="RNaseH-like_sf"/>
</dbReference>
<evidence type="ECO:0000259" key="2">
    <source>
        <dbReference type="Pfam" id="PF14372"/>
    </source>
</evidence>
<keyword evidence="1" id="KW-0238">DNA-binding</keyword>
<dbReference type="RefSeq" id="XP_019707766.1">
    <property type="nucleotide sequence ID" value="XM_019852207.1"/>
</dbReference>
<keyword evidence="3" id="KW-1185">Reference proteome</keyword>
<reference evidence="4" key="1">
    <citation type="submission" date="2025-08" db="UniProtKB">
        <authorList>
            <consortium name="RefSeq"/>
        </authorList>
    </citation>
    <scope>IDENTIFICATION</scope>
</reference>
<dbReference type="PANTHER" id="PTHR46481:SF8">
    <property type="entry name" value="ZINC FINGER BED DOMAIN-CONTAINING PROTEIN RICESLEEPER 1-LIKE"/>
    <property type="match status" value="1"/>
</dbReference>
<evidence type="ECO:0000313" key="3">
    <source>
        <dbReference type="Proteomes" id="UP000504607"/>
    </source>
</evidence>
<dbReference type="GO" id="GO:0005634">
    <property type="term" value="C:nucleus"/>
    <property type="evidence" value="ECO:0007669"/>
    <property type="project" value="UniProtKB-SubCell"/>
</dbReference>
<evidence type="ECO:0000256" key="1">
    <source>
        <dbReference type="ARBA" id="ARBA00023125"/>
    </source>
</evidence>
<dbReference type="PANTHER" id="PTHR46481">
    <property type="entry name" value="ZINC FINGER BED DOMAIN-CONTAINING PROTEIN 4"/>
    <property type="match status" value="1"/>
</dbReference>
<dbReference type="InterPro" id="IPR025525">
    <property type="entry name" value="hAT-like_transposase_RNase-H"/>
</dbReference>
<protein>
    <submittedName>
        <fullName evidence="4">Zinc finger BED domain-containing protein RICESLEEPER 1-like</fullName>
    </submittedName>
</protein>
<dbReference type="OrthoDB" id="785030at2759"/>
<dbReference type="InterPro" id="IPR052035">
    <property type="entry name" value="ZnF_BED_domain_contain"/>
</dbReference>
<dbReference type="SUPFAM" id="SSF53098">
    <property type="entry name" value="Ribonuclease H-like"/>
    <property type="match status" value="1"/>
</dbReference>
<evidence type="ECO:0000313" key="4">
    <source>
        <dbReference type="RefSeq" id="XP_019707766.1"/>
    </source>
</evidence>
<gene>
    <name evidence="4" type="primary">LOC109506156</name>
</gene>
<dbReference type="Proteomes" id="UP000504607">
    <property type="component" value="Chromosome 8"/>
</dbReference>
<feature type="domain" description="hAT-like transposase RNase-H fold" evidence="2">
    <location>
        <begin position="320"/>
        <end position="423"/>
    </location>
</feature>
<dbReference type="AlphaFoldDB" id="A0A6J0PLN7"/>
<accession>A0A6J0PLN7</accession>